<sequence length="158" mass="18261">MYRMIQLESLVPETLPGVSLFIKHGENHVLYKNPDLSFTQWDKERLLDNNVTHLYVKSAEMSIFNQYVEANLAAALNDEHLEPEVKQAMLYQTSVNYVQEIFDSPAIAIRQNVERCRNLIQHILDDVMKSDGVMPALSSLVDHNTYTYVHSVQLRPTR</sequence>
<organism evidence="1 2">
    <name type="scientific">Geomonas terrae</name>
    <dbReference type="NCBI Taxonomy" id="2562681"/>
    <lineage>
        <taxon>Bacteria</taxon>
        <taxon>Pseudomonadati</taxon>
        <taxon>Thermodesulfobacteriota</taxon>
        <taxon>Desulfuromonadia</taxon>
        <taxon>Geobacterales</taxon>
        <taxon>Geobacteraceae</taxon>
        <taxon>Geomonas</taxon>
    </lineage>
</organism>
<evidence type="ECO:0000313" key="2">
    <source>
        <dbReference type="Proteomes" id="UP000306416"/>
    </source>
</evidence>
<dbReference type="Proteomes" id="UP000306416">
    <property type="component" value="Unassembled WGS sequence"/>
</dbReference>
<dbReference type="RefSeq" id="WP_135868859.1">
    <property type="nucleotide sequence ID" value="NZ_SRSC01000001.1"/>
</dbReference>
<dbReference type="AlphaFoldDB" id="A0A4S1CMK9"/>
<keyword evidence="2" id="KW-1185">Reference proteome</keyword>
<dbReference type="Gene3D" id="1.10.3210.10">
    <property type="entry name" value="Hypothetical protein af1432"/>
    <property type="match status" value="1"/>
</dbReference>
<protein>
    <submittedName>
        <fullName evidence="1">Uncharacterized protein</fullName>
    </submittedName>
</protein>
<accession>A0A4S1CMK9</accession>
<evidence type="ECO:0000313" key="1">
    <source>
        <dbReference type="EMBL" id="TGU74530.1"/>
    </source>
</evidence>
<comment type="caution">
    <text evidence="1">The sequence shown here is derived from an EMBL/GenBank/DDBJ whole genome shotgun (WGS) entry which is preliminary data.</text>
</comment>
<name>A0A4S1CMK9_9BACT</name>
<gene>
    <name evidence="1" type="ORF">E4633_03445</name>
</gene>
<dbReference type="EMBL" id="SRSC01000001">
    <property type="protein sequence ID" value="TGU74530.1"/>
    <property type="molecule type" value="Genomic_DNA"/>
</dbReference>
<proteinExistence type="predicted"/>
<reference evidence="1 2" key="1">
    <citation type="submission" date="2019-04" db="EMBL/GenBank/DDBJ databases">
        <title>Geobacter oryzae sp. nov., ferric-reducing bacteria isolated from paddy soil.</title>
        <authorList>
            <person name="Xu Z."/>
            <person name="Masuda Y."/>
            <person name="Itoh H."/>
            <person name="Senoo K."/>
        </authorList>
    </citation>
    <scope>NUCLEOTIDE SEQUENCE [LARGE SCALE GENOMIC DNA]</scope>
    <source>
        <strain evidence="1 2">Red111</strain>
    </source>
</reference>